<evidence type="ECO:0000313" key="1">
    <source>
        <dbReference type="EMBL" id="ELU40686.1"/>
    </source>
</evidence>
<name>L8WRB9_THACA</name>
<sequence length="239" mass="26946">MSRQQPLTHALKQLKFIGTGGFGVWFFDIPTNIHILRSLSGYIFYSVSTRGSRDRCLPIPLFGIVPPPSAETTPKHTHDEYNRGMDIFGYGSGSMESTGYSRGHLRSDRNIRSYIWSSGSDPSTKINGKATTKAKVRIQSALRERNSPVVHGKHISGQIIIYMDVPISTCMLRFFAQLRCRRPHNPLVLVRLNESNLVYARLRDGHTRAGVNCNLRDYKAFSPTRRSFSLFCSVPSPNL</sequence>
<gene>
    <name evidence="1" type="ORF">AG1IA_05277</name>
</gene>
<reference evidence="1 2" key="1">
    <citation type="journal article" date="2013" name="Nat. Commun.">
        <title>The evolution and pathogenic mechanisms of the rice sheath blight pathogen.</title>
        <authorList>
            <person name="Zheng A."/>
            <person name="Lin R."/>
            <person name="Xu L."/>
            <person name="Qin P."/>
            <person name="Tang C."/>
            <person name="Ai P."/>
            <person name="Zhang D."/>
            <person name="Liu Y."/>
            <person name="Sun Z."/>
            <person name="Feng H."/>
            <person name="Wang Y."/>
            <person name="Chen Y."/>
            <person name="Liang X."/>
            <person name="Fu R."/>
            <person name="Li Q."/>
            <person name="Zhang J."/>
            <person name="Yu X."/>
            <person name="Xie Z."/>
            <person name="Ding L."/>
            <person name="Guan P."/>
            <person name="Tang J."/>
            <person name="Liang Y."/>
            <person name="Wang S."/>
            <person name="Deng Q."/>
            <person name="Li S."/>
            <person name="Zhu J."/>
            <person name="Wang L."/>
            <person name="Liu H."/>
            <person name="Li P."/>
        </authorList>
    </citation>
    <scope>NUCLEOTIDE SEQUENCE [LARGE SCALE GENOMIC DNA]</scope>
    <source>
        <strain evidence="2">AG-1 IA</strain>
    </source>
</reference>
<proteinExistence type="predicted"/>
<dbReference type="AlphaFoldDB" id="L8WRB9"/>
<accession>L8WRB9</accession>
<protein>
    <submittedName>
        <fullName evidence="1">Uncharacterized protein</fullName>
    </submittedName>
</protein>
<dbReference type="Proteomes" id="UP000011668">
    <property type="component" value="Unassembled WGS sequence"/>
</dbReference>
<keyword evidence="2" id="KW-1185">Reference proteome</keyword>
<dbReference type="EMBL" id="AFRT01001359">
    <property type="protein sequence ID" value="ELU40686.1"/>
    <property type="molecule type" value="Genomic_DNA"/>
</dbReference>
<comment type="caution">
    <text evidence="1">The sequence shown here is derived from an EMBL/GenBank/DDBJ whole genome shotgun (WGS) entry which is preliminary data.</text>
</comment>
<evidence type="ECO:0000313" key="2">
    <source>
        <dbReference type="Proteomes" id="UP000011668"/>
    </source>
</evidence>
<dbReference type="HOGENOM" id="CLU_1161822_0_0_1"/>
<dbReference type="OrthoDB" id="3187264at2759"/>
<organism evidence="1 2">
    <name type="scientific">Thanatephorus cucumeris (strain AG1-IA)</name>
    <name type="common">Rice sheath blight fungus</name>
    <name type="synonym">Rhizoctonia solani</name>
    <dbReference type="NCBI Taxonomy" id="983506"/>
    <lineage>
        <taxon>Eukaryota</taxon>
        <taxon>Fungi</taxon>
        <taxon>Dikarya</taxon>
        <taxon>Basidiomycota</taxon>
        <taxon>Agaricomycotina</taxon>
        <taxon>Agaricomycetes</taxon>
        <taxon>Cantharellales</taxon>
        <taxon>Ceratobasidiaceae</taxon>
        <taxon>Rhizoctonia</taxon>
        <taxon>Rhizoctonia solani AG-1</taxon>
    </lineage>
</organism>